<proteinExistence type="predicted"/>
<dbReference type="RefSeq" id="WP_137268004.1">
    <property type="nucleotide sequence ID" value="NZ_SZUA01000003.1"/>
</dbReference>
<organism evidence="2 3">
    <name type="scientific">Luteimonas gilva</name>
    <dbReference type="NCBI Taxonomy" id="2572684"/>
    <lineage>
        <taxon>Bacteria</taxon>
        <taxon>Pseudomonadati</taxon>
        <taxon>Pseudomonadota</taxon>
        <taxon>Gammaproteobacteria</taxon>
        <taxon>Lysobacterales</taxon>
        <taxon>Lysobacteraceae</taxon>
        <taxon>Luteimonas</taxon>
    </lineage>
</organism>
<dbReference type="EMBL" id="SZUA01000003">
    <property type="protein sequence ID" value="TKR29601.1"/>
    <property type="molecule type" value="Genomic_DNA"/>
</dbReference>
<comment type="caution">
    <text evidence="2">The sequence shown here is derived from an EMBL/GenBank/DDBJ whole genome shotgun (WGS) entry which is preliminary data.</text>
</comment>
<dbReference type="Proteomes" id="UP000308707">
    <property type="component" value="Unassembled WGS sequence"/>
</dbReference>
<dbReference type="InterPro" id="IPR000073">
    <property type="entry name" value="AB_hydrolase_1"/>
</dbReference>
<dbReference type="OrthoDB" id="2086224at2"/>
<feature type="domain" description="AB hydrolase-1" evidence="1">
    <location>
        <begin position="27"/>
        <end position="138"/>
    </location>
</feature>
<dbReference type="GO" id="GO:0016787">
    <property type="term" value="F:hydrolase activity"/>
    <property type="evidence" value="ECO:0007669"/>
    <property type="project" value="UniProtKB-KW"/>
</dbReference>
<evidence type="ECO:0000313" key="3">
    <source>
        <dbReference type="Proteomes" id="UP000308707"/>
    </source>
</evidence>
<reference evidence="2 3" key="1">
    <citation type="submission" date="2019-04" db="EMBL/GenBank/DDBJ databases">
        <title>Reference strain of H23.</title>
        <authorList>
            <person name="Luo X."/>
        </authorList>
    </citation>
    <scope>NUCLEOTIDE SEQUENCE [LARGE SCALE GENOMIC DNA]</scope>
    <source>
        <strain evidence="2 3">H23</strain>
    </source>
</reference>
<protein>
    <submittedName>
        <fullName evidence="2">Alpha/beta hydrolase</fullName>
    </submittedName>
</protein>
<evidence type="ECO:0000313" key="2">
    <source>
        <dbReference type="EMBL" id="TKR29601.1"/>
    </source>
</evidence>
<dbReference type="AlphaFoldDB" id="A0A4U5JM43"/>
<dbReference type="Gene3D" id="3.40.50.1820">
    <property type="entry name" value="alpha/beta hydrolase"/>
    <property type="match status" value="1"/>
</dbReference>
<sequence>MSQTSLARVAVDSIELSARTAGDREHPALVLLHGWPHSSALYDGVLEALAADRFVIAFDLPAIGASRGLPPSAEKTVLADIVLRGAESLGARGIAIAGLDVGGMIAFAAARDHADRIVGAVVMNTVIPGVDPWTKVVADPRIWHFAFHAVPELPEAMVSGRERRYFDYFIDILSGDARKIDEPMREAFAAAYARPEALQAGFDWYRAFEKDAERNSKPRTIATPMLYVRGEADAGKISDYVRGLERAGAVDVEQATLPGGEFSPLEAPDEFVAILRRFCARIARSSARP</sequence>
<gene>
    <name evidence="2" type="ORF">FCE95_15855</name>
</gene>
<keyword evidence="3" id="KW-1185">Reference proteome</keyword>
<keyword evidence="2" id="KW-0378">Hydrolase</keyword>
<name>A0A4U5JM43_9GAMM</name>
<dbReference type="PANTHER" id="PTHR43798:SF33">
    <property type="entry name" value="HYDROLASE, PUTATIVE (AFU_ORTHOLOGUE AFUA_2G14860)-RELATED"/>
    <property type="match status" value="1"/>
</dbReference>
<dbReference type="PANTHER" id="PTHR43798">
    <property type="entry name" value="MONOACYLGLYCEROL LIPASE"/>
    <property type="match status" value="1"/>
</dbReference>
<dbReference type="Pfam" id="PF00561">
    <property type="entry name" value="Abhydrolase_1"/>
    <property type="match status" value="1"/>
</dbReference>
<dbReference type="InterPro" id="IPR029058">
    <property type="entry name" value="AB_hydrolase_fold"/>
</dbReference>
<accession>A0A4U5JM43</accession>
<dbReference type="InterPro" id="IPR050266">
    <property type="entry name" value="AB_hydrolase_sf"/>
</dbReference>
<dbReference type="GO" id="GO:0016020">
    <property type="term" value="C:membrane"/>
    <property type="evidence" value="ECO:0007669"/>
    <property type="project" value="TreeGrafter"/>
</dbReference>
<evidence type="ECO:0000259" key="1">
    <source>
        <dbReference type="Pfam" id="PF00561"/>
    </source>
</evidence>
<dbReference type="SUPFAM" id="SSF53474">
    <property type="entry name" value="alpha/beta-Hydrolases"/>
    <property type="match status" value="1"/>
</dbReference>